<dbReference type="InterPro" id="IPR001680">
    <property type="entry name" value="WD40_rpt"/>
</dbReference>
<reference evidence="2 3" key="1">
    <citation type="submission" date="2014-04" db="EMBL/GenBank/DDBJ databases">
        <authorList>
            <consortium name="DOE Joint Genome Institute"/>
            <person name="Kuo A."/>
            <person name="Kohler A."/>
            <person name="Nagy L.G."/>
            <person name="Floudas D."/>
            <person name="Copeland A."/>
            <person name="Barry K.W."/>
            <person name="Cichocki N."/>
            <person name="Veneault-Fourrey C."/>
            <person name="LaButti K."/>
            <person name="Lindquist E.A."/>
            <person name="Lipzen A."/>
            <person name="Lundell T."/>
            <person name="Morin E."/>
            <person name="Murat C."/>
            <person name="Sun H."/>
            <person name="Tunlid A."/>
            <person name="Henrissat B."/>
            <person name="Grigoriev I.V."/>
            <person name="Hibbett D.S."/>
            <person name="Martin F."/>
            <person name="Nordberg H.P."/>
            <person name="Cantor M.N."/>
            <person name="Hua S.X."/>
        </authorList>
    </citation>
    <scope>NUCLEOTIDE SEQUENCE [LARGE SCALE GENOMIC DNA]</scope>
    <source>
        <strain evidence="2 3">LaAM-08-1</strain>
    </source>
</reference>
<dbReference type="AlphaFoldDB" id="A0A0C9WJV0"/>
<keyword evidence="3" id="KW-1185">Reference proteome</keyword>
<dbReference type="Proteomes" id="UP000054477">
    <property type="component" value="Unassembled WGS sequence"/>
</dbReference>
<evidence type="ECO:0000256" key="1">
    <source>
        <dbReference type="PROSITE-ProRule" id="PRU00221"/>
    </source>
</evidence>
<name>A0A0C9WJV0_9AGAR</name>
<feature type="repeat" description="WD" evidence="1">
    <location>
        <begin position="254"/>
        <end position="278"/>
    </location>
</feature>
<reference evidence="3" key="2">
    <citation type="submission" date="2015-01" db="EMBL/GenBank/DDBJ databases">
        <title>Evolutionary Origins and Diversification of the Mycorrhizal Mutualists.</title>
        <authorList>
            <consortium name="DOE Joint Genome Institute"/>
            <consortium name="Mycorrhizal Genomics Consortium"/>
            <person name="Kohler A."/>
            <person name="Kuo A."/>
            <person name="Nagy L.G."/>
            <person name="Floudas D."/>
            <person name="Copeland A."/>
            <person name="Barry K.W."/>
            <person name="Cichocki N."/>
            <person name="Veneault-Fourrey C."/>
            <person name="LaButti K."/>
            <person name="Lindquist E.A."/>
            <person name="Lipzen A."/>
            <person name="Lundell T."/>
            <person name="Morin E."/>
            <person name="Murat C."/>
            <person name="Riley R."/>
            <person name="Ohm R."/>
            <person name="Sun H."/>
            <person name="Tunlid A."/>
            <person name="Henrissat B."/>
            <person name="Grigoriev I.V."/>
            <person name="Hibbett D.S."/>
            <person name="Martin F."/>
        </authorList>
    </citation>
    <scope>NUCLEOTIDE SEQUENCE [LARGE SCALE GENOMIC DNA]</scope>
    <source>
        <strain evidence="3">LaAM-08-1</strain>
    </source>
</reference>
<dbReference type="EMBL" id="KN838760">
    <property type="protein sequence ID" value="KIJ95329.1"/>
    <property type="molecule type" value="Genomic_DNA"/>
</dbReference>
<dbReference type="PROSITE" id="PS50082">
    <property type="entry name" value="WD_REPEATS_2"/>
    <property type="match status" value="1"/>
</dbReference>
<dbReference type="OrthoDB" id="64353at2759"/>
<dbReference type="STRING" id="1095629.A0A0C9WJV0"/>
<keyword evidence="1" id="KW-0853">WD repeat</keyword>
<evidence type="ECO:0008006" key="4">
    <source>
        <dbReference type="Google" id="ProtNLM"/>
    </source>
</evidence>
<evidence type="ECO:0000313" key="3">
    <source>
        <dbReference type="Proteomes" id="UP000054477"/>
    </source>
</evidence>
<gene>
    <name evidence="2" type="ORF">K443DRAFT_683112</name>
</gene>
<dbReference type="SUPFAM" id="SSF75011">
    <property type="entry name" value="3-carboxy-cis,cis-mucoante lactonizing enzyme"/>
    <property type="match status" value="1"/>
</dbReference>
<protein>
    <recommendedName>
        <fullName evidence="4">WD40 repeat-like protein</fullName>
    </recommendedName>
</protein>
<sequence length="394" mass="45212">MSLPIATDENDSRLLKSRLPSKTLICGGRRAWYNLQCPLRKGIIYYRLWEKIFEHDLYSSSENEPRMIATLRQVSMSISFTLIPINRNRILLIGKCHEESYYDDDYWDYLRLSIHGIHSYRVGPALWTYDHYGHSNIFELQPMKSTTNALGITFGVHSESHMELFDISTDAKKGSYPLVEAGKLNYGRKLNKRVVLSPDRHILLHANQNRETIDVFYSGTGDTDNMDFSFVTHVSIPNPKGTNRKDESHGAPLLAFSANGAKFAVATSDGVVWVWDVRCKIPLKVFEADMPRDKPWSPWGLQFSSGILGREVLVFMAYEASTDQYLIHLIDATSFETEEILWLIPEPTQGNKFDWGIALFFEPSGSSMYASRGTTLYEWNLRKNTGPEWWLEET</sequence>
<organism evidence="2 3">
    <name type="scientific">Laccaria amethystina LaAM-08-1</name>
    <dbReference type="NCBI Taxonomy" id="1095629"/>
    <lineage>
        <taxon>Eukaryota</taxon>
        <taxon>Fungi</taxon>
        <taxon>Dikarya</taxon>
        <taxon>Basidiomycota</taxon>
        <taxon>Agaricomycotina</taxon>
        <taxon>Agaricomycetes</taxon>
        <taxon>Agaricomycetidae</taxon>
        <taxon>Agaricales</taxon>
        <taxon>Agaricineae</taxon>
        <taxon>Hydnangiaceae</taxon>
        <taxon>Laccaria</taxon>
    </lineage>
</organism>
<dbReference type="Gene3D" id="2.130.10.10">
    <property type="entry name" value="YVTN repeat-like/Quinoprotein amine dehydrogenase"/>
    <property type="match status" value="1"/>
</dbReference>
<proteinExistence type="predicted"/>
<dbReference type="InterPro" id="IPR015943">
    <property type="entry name" value="WD40/YVTN_repeat-like_dom_sf"/>
</dbReference>
<evidence type="ECO:0000313" key="2">
    <source>
        <dbReference type="EMBL" id="KIJ95329.1"/>
    </source>
</evidence>
<dbReference type="HOGENOM" id="CLU_031726_0_0_1"/>
<accession>A0A0C9WJV0</accession>